<feature type="region of interest" description="Disordered" evidence="6">
    <location>
        <begin position="26"/>
        <end position="46"/>
    </location>
</feature>
<dbReference type="EMBL" id="VSSQ01011777">
    <property type="protein sequence ID" value="MPM47689.1"/>
    <property type="molecule type" value="Genomic_DNA"/>
</dbReference>
<reference evidence="7" key="1">
    <citation type="submission" date="2019-08" db="EMBL/GenBank/DDBJ databases">
        <authorList>
            <person name="Kucharzyk K."/>
            <person name="Murdoch R.W."/>
            <person name="Higgins S."/>
            <person name="Loffler F."/>
        </authorList>
    </citation>
    <scope>NUCLEOTIDE SEQUENCE</scope>
</reference>
<evidence type="ECO:0000313" key="7">
    <source>
        <dbReference type="EMBL" id="MPM47689.1"/>
    </source>
</evidence>
<evidence type="ECO:0000256" key="6">
    <source>
        <dbReference type="SAM" id="MobiDB-lite"/>
    </source>
</evidence>
<proteinExistence type="predicted"/>
<protein>
    <submittedName>
        <fullName evidence="7">D-methionine-binding lipoprotein MetQ</fullName>
    </submittedName>
</protein>
<keyword evidence="5 7" id="KW-0449">Lipoprotein</keyword>
<keyword evidence="4" id="KW-0564">Palmitate</keyword>
<organism evidence="7">
    <name type="scientific">bioreactor metagenome</name>
    <dbReference type="NCBI Taxonomy" id="1076179"/>
    <lineage>
        <taxon>unclassified sequences</taxon>
        <taxon>metagenomes</taxon>
        <taxon>ecological metagenomes</taxon>
    </lineage>
</organism>
<evidence type="ECO:0000256" key="3">
    <source>
        <dbReference type="ARBA" id="ARBA00023136"/>
    </source>
</evidence>
<keyword evidence="3" id="KW-0472">Membrane</keyword>
<gene>
    <name evidence="7" type="primary">metQ_18</name>
    <name evidence="7" type="ORF">SDC9_94402</name>
</gene>
<dbReference type="SUPFAM" id="SSF53850">
    <property type="entry name" value="Periplasmic binding protein-like II"/>
    <property type="match status" value="1"/>
</dbReference>
<name>A0A645A3C7_9ZZZZ</name>
<accession>A0A645A3C7</accession>
<dbReference type="InterPro" id="IPR004872">
    <property type="entry name" value="Lipoprotein_NlpA"/>
</dbReference>
<evidence type="ECO:0000256" key="5">
    <source>
        <dbReference type="ARBA" id="ARBA00023288"/>
    </source>
</evidence>
<evidence type="ECO:0000256" key="4">
    <source>
        <dbReference type="ARBA" id="ARBA00023139"/>
    </source>
</evidence>
<evidence type="ECO:0000256" key="2">
    <source>
        <dbReference type="ARBA" id="ARBA00022729"/>
    </source>
</evidence>
<evidence type="ECO:0000256" key="1">
    <source>
        <dbReference type="ARBA" id="ARBA00004635"/>
    </source>
</evidence>
<dbReference type="PANTHER" id="PTHR30429:SF0">
    <property type="entry name" value="METHIONINE-BINDING LIPOPROTEIN METQ"/>
    <property type="match status" value="1"/>
</dbReference>
<dbReference type="PANTHER" id="PTHR30429">
    <property type="entry name" value="D-METHIONINE-BINDING LIPOPROTEIN METQ"/>
    <property type="match status" value="1"/>
</dbReference>
<comment type="caution">
    <text evidence="7">The sequence shown here is derived from an EMBL/GenBank/DDBJ whole genome shotgun (WGS) entry which is preliminary data.</text>
</comment>
<dbReference type="PROSITE" id="PS51257">
    <property type="entry name" value="PROKAR_LIPOPROTEIN"/>
    <property type="match status" value="1"/>
</dbReference>
<comment type="subcellular location">
    <subcellularLocation>
        <location evidence="1">Membrane</location>
        <topology evidence="1">Lipid-anchor</topology>
    </subcellularLocation>
</comment>
<dbReference type="Gene3D" id="3.40.190.10">
    <property type="entry name" value="Periplasmic binding protein-like II"/>
    <property type="match status" value="2"/>
</dbReference>
<dbReference type="AlphaFoldDB" id="A0A645A3C7"/>
<keyword evidence="2" id="KW-0732">Signal</keyword>
<sequence>MIKKRTLIALSIVSLLTLAGCGNTGVEPDDNSSVAQTESEKTKENITVGTSPGPYSELFMDGIVPILEDQGYTVTETVFTEVRQVDVALQEGAIDVNVDQHLAYMNNFNKEANAELVAITPIPTVPTGIHSATKGSIDEVVDGDIIAIPDDASNTARALLVLQKAGWIKLDESIEPMASTKDNIIENPYNLEIVEMNSAQIPRSLSDVSYGVIPGSILYAAGLSSNDSLLNEDILPQLVLHAIVDSGNEETDWAEAIVEAYRSDEFKAHLNEVNTDNYWFIPDELK</sequence>
<dbReference type="Pfam" id="PF03180">
    <property type="entry name" value="Lipoprotein_9"/>
    <property type="match status" value="1"/>
</dbReference>
<dbReference type="GO" id="GO:0016020">
    <property type="term" value="C:membrane"/>
    <property type="evidence" value="ECO:0007669"/>
    <property type="project" value="UniProtKB-SubCell"/>
</dbReference>